<evidence type="ECO:0000313" key="3">
    <source>
        <dbReference type="Proteomes" id="UP000186040"/>
    </source>
</evidence>
<dbReference type="Gene3D" id="3.40.50.1820">
    <property type="entry name" value="alpha/beta hydrolase"/>
    <property type="match status" value="1"/>
</dbReference>
<name>A0A1Q9LPC7_9PSEU</name>
<gene>
    <name evidence="2" type="ORF">BJP25_14560</name>
</gene>
<dbReference type="InterPro" id="IPR050266">
    <property type="entry name" value="AB_hydrolase_sf"/>
</dbReference>
<dbReference type="InterPro" id="IPR000073">
    <property type="entry name" value="AB_hydrolase_1"/>
</dbReference>
<accession>A0A1Q9LPC7</accession>
<dbReference type="GO" id="GO:0016787">
    <property type="term" value="F:hydrolase activity"/>
    <property type="evidence" value="ECO:0007669"/>
    <property type="project" value="UniProtKB-KW"/>
</dbReference>
<dbReference type="Pfam" id="PF00561">
    <property type="entry name" value="Abhydrolase_1"/>
    <property type="match status" value="1"/>
</dbReference>
<comment type="caution">
    <text evidence="2">The sequence shown here is derived from an EMBL/GenBank/DDBJ whole genome shotgun (WGS) entry which is preliminary data.</text>
</comment>
<reference evidence="2 3" key="1">
    <citation type="submission" date="2016-10" db="EMBL/GenBank/DDBJ databases">
        <title>The Draft Genome Sequence of Actinokineospora bangkokensis 44EHWT reveals the biosynthetic pathway of antifungal compounds Thailandins with unusual extender unit butylmalonyl-CoA.</title>
        <authorList>
            <person name="Greule A."/>
            <person name="Intra B."/>
            <person name="Flemming S."/>
            <person name="Rommel M.G."/>
            <person name="Panbangred W."/>
            <person name="Bechthold A."/>
        </authorList>
    </citation>
    <scope>NUCLEOTIDE SEQUENCE [LARGE SCALE GENOMIC DNA]</scope>
    <source>
        <strain evidence="2 3">44EHW</strain>
    </source>
</reference>
<sequence>MAKTDASRYVRIVKKTGALGRFTSERARADYDAAYQRGLDALPAPDEVVDVGTGFGTVRCYRFGAPGPNPVLLLPGRAGGVVMWEPNLPAFAGSRPVYALDLLGEPGRSVQTAPVRTAADQAAWLVDVLERLDLRGAHLLGYSFGGWLAANLALRAPERLASLVLVDPVQTFARFPVQLLLRSALSVLPVVQRWGRPAFLRWIAGGAEVEPGDPVATVINEGIRTYRIALPTPVPFTDEQLRGLAVPALALIAGRSVLHDARRAAARAERFGVRAEVWETATHAIAGERADEVNTRVLAFWSEVEASRRG</sequence>
<protein>
    <submittedName>
        <fullName evidence="2">Alpha/beta hydrolase</fullName>
    </submittedName>
</protein>
<evidence type="ECO:0000259" key="1">
    <source>
        <dbReference type="Pfam" id="PF00561"/>
    </source>
</evidence>
<dbReference type="PANTHER" id="PTHR43798">
    <property type="entry name" value="MONOACYLGLYCEROL LIPASE"/>
    <property type="match status" value="1"/>
</dbReference>
<organism evidence="2 3">
    <name type="scientific">Actinokineospora bangkokensis</name>
    <dbReference type="NCBI Taxonomy" id="1193682"/>
    <lineage>
        <taxon>Bacteria</taxon>
        <taxon>Bacillati</taxon>
        <taxon>Actinomycetota</taxon>
        <taxon>Actinomycetes</taxon>
        <taxon>Pseudonocardiales</taxon>
        <taxon>Pseudonocardiaceae</taxon>
        <taxon>Actinokineospora</taxon>
    </lineage>
</organism>
<keyword evidence="3" id="KW-1185">Reference proteome</keyword>
<dbReference type="AlphaFoldDB" id="A0A1Q9LPC7"/>
<dbReference type="InterPro" id="IPR029058">
    <property type="entry name" value="AB_hydrolase_fold"/>
</dbReference>
<dbReference type="EMBL" id="MKQR01000009">
    <property type="protein sequence ID" value="OLR93875.1"/>
    <property type="molecule type" value="Genomic_DNA"/>
</dbReference>
<keyword evidence="2" id="KW-0378">Hydrolase</keyword>
<evidence type="ECO:0000313" key="2">
    <source>
        <dbReference type="EMBL" id="OLR93875.1"/>
    </source>
</evidence>
<feature type="domain" description="AB hydrolase-1" evidence="1">
    <location>
        <begin position="69"/>
        <end position="172"/>
    </location>
</feature>
<dbReference type="STRING" id="1193682.BJP25_14560"/>
<proteinExistence type="predicted"/>
<dbReference type="SUPFAM" id="SSF53474">
    <property type="entry name" value="alpha/beta-Hydrolases"/>
    <property type="match status" value="1"/>
</dbReference>
<dbReference type="Proteomes" id="UP000186040">
    <property type="component" value="Unassembled WGS sequence"/>
</dbReference>